<dbReference type="Pfam" id="PF07572">
    <property type="entry name" value="BCNT"/>
    <property type="match status" value="1"/>
</dbReference>
<keyword evidence="7" id="KW-1185">Reference proteome</keyword>
<evidence type="ECO:0000259" key="5">
    <source>
        <dbReference type="PROSITE" id="PS51279"/>
    </source>
</evidence>
<dbReference type="PANTHER" id="PTHR48407">
    <property type="entry name" value="CRANIOFACIAL DEVELOPMENT PROTEIN 1"/>
    <property type="match status" value="1"/>
</dbReference>
<dbReference type="HOGENOM" id="CLU_062474_1_0_1"/>
<dbReference type="PANTHER" id="PTHR48407:SF1">
    <property type="entry name" value="CRANIOFACIAL DEVELOPMENT PROTEIN 1"/>
    <property type="match status" value="1"/>
</dbReference>
<accession>W1QK54</accession>
<comment type="caution">
    <text evidence="6">The sequence shown here is derived from an EMBL/GenBank/DDBJ whole genome shotgun (WGS) entry which is preliminary data.</text>
</comment>
<dbReference type="EMBL" id="AEOI02000004">
    <property type="protein sequence ID" value="ESX02233.1"/>
    <property type="molecule type" value="Genomic_DNA"/>
</dbReference>
<evidence type="ECO:0000256" key="4">
    <source>
        <dbReference type="SAM" id="MobiDB-lite"/>
    </source>
</evidence>
<dbReference type="GO" id="GO:0005829">
    <property type="term" value="C:cytosol"/>
    <property type="evidence" value="ECO:0007669"/>
    <property type="project" value="EnsemblFungi"/>
</dbReference>
<name>W1QK54_OGAPD</name>
<feature type="compositionally biased region" description="Basic and acidic residues" evidence="4">
    <location>
        <begin position="163"/>
        <end position="181"/>
    </location>
</feature>
<feature type="domain" description="BCNT-C" evidence="5">
    <location>
        <begin position="189"/>
        <end position="263"/>
    </location>
</feature>
<comment type="function">
    <text evidence="3">Component of the SWR1 complex which mediates the ATP-dependent exchange of histone H2A for the H2A variant HZT1 leading to transcriptional regulation of selected genes by chromatin remodeling. Involved in chromosome stability.</text>
</comment>
<comment type="similarity">
    <text evidence="1">Belongs to the SWC5 family.</text>
</comment>
<dbReference type="RefSeq" id="XP_013936819.1">
    <property type="nucleotide sequence ID" value="XM_014081344.1"/>
</dbReference>
<dbReference type="OrthoDB" id="445677at2759"/>
<sequence length="263" mass="30450">MKCAAAHDLENKVFKLENIMTEEQKKTLEDSIADYQESEDEDYNPDANEDGNDEEEEFEDDPKYRQLEPGGLIQTRRQRQEEKREKTYEKPAESTIDVDSIWKELNKPKEQPKSEPKKEDSTPSSTESADTEKIKITRTYEFAGEMVTEEKWVDANSEEARAHFNSTKLKESKESSPEKLLPKKKAPKRKRASLLDDVINNASSAKLTTLEKSRLDWATYVDKAKIGDELKFENKGGYLDQQDFLSRVSHRQDKNYKEAKKQG</sequence>
<dbReference type="AlphaFoldDB" id="W1QK54"/>
<evidence type="ECO:0000256" key="2">
    <source>
        <dbReference type="ARBA" id="ARBA00019138"/>
    </source>
</evidence>
<dbReference type="PROSITE" id="PS51279">
    <property type="entry name" value="BCNT_C"/>
    <property type="match status" value="1"/>
</dbReference>
<feature type="compositionally biased region" description="Acidic residues" evidence="4">
    <location>
        <begin position="36"/>
        <end position="60"/>
    </location>
</feature>
<feature type="region of interest" description="Disordered" evidence="4">
    <location>
        <begin position="163"/>
        <end position="191"/>
    </location>
</feature>
<dbReference type="OMA" id="LDWAAYV"/>
<dbReference type="InterPro" id="IPR011421">
    <property type="entry name" value="BCNT-C"/>
</dbReference>
<evidence type="ECO:0000313" key="7">
    <source>
        <dbReference type="Proteomes" id="UP000008673"/>
    </source>
</evidence>
<dbReference type="KEGG" id="opa:HPODL_04985"/>
<dbReference type="GO" id="GO:0006338">
    <property type="term" value="P:chromatin remodeling"/>
    <property type="evidence" value="ECO:0007669"/>
    <property type="project" value="EnsemblFungi"/>
</dbReference>
<evidence type="ECO:0000256" key="3">
    <source>
        <dbReference type="ARBA" id="ARBA00025222"/>
    </source>
</evidence>
<feature type="compositionally biased region" description="Basic residues" evidence="4">
    <location>
        <begin position="182"/>
        <end position="191"/>
    </location>
</feature>
<evidence type="ECO:0000313" key="6">
    <source>
        <dbReference type="EMBL" id="ESX02233.1"/>
    </source>
</evidence>
<dbReference type="Proteomes" id="UP000008673">
    <property type="component" value="Unassembled WGS sequence"/>
</dbReference>
<dbReference type="InterPro" id="IPR027124">
    <property type="entry name" value="Swc5/CFDP1/2"/>
</dbReference>
<feature type="region of interest" description="Disordered" evidence="4">
    <location>
        <begin position="23"/>
        <end position="133"/>
    </location>
</feature>
<dbReference type="eggNOG" id="KOG4776">
    <property type="taxonomic scope" value="Eukaryota"/>
</dbReference>
<protein>
    <recommendedName>
        <fullName evidence="2">SWR1-complex protein 5</fullName>
    </recommendedName>
</protein>
<feature type="compositionally biased region" description="Basic and acidic residues" evidence="4">
    <location>
        <begin position="78"/>
        <end position="92"/>
    </location>
</feature>
<dbReference type="GO" id="GO:0000812">
    <property type="term" value="C:Swr1 complex"/>
    <property type="evidence" value="ECO:0007669"/>
    <property type="project" value="EnsemblFungi"/>
</dbReference>
<dbReference type="STRING" id="871575.W1QK54"/>
<organism evidence="6 7">
    <name type="scientific">Ogataea parapolymorpha (strain ATCC 26012 / BCRC 20466 / JCM 22074 / NRRL Y-7560 / DL-1)</name>
    <name type="common">Yeast</name>
    <name type="synonym">Hansenula polymorpha</name>
    <dbReference type="NCBI Taxonomy" id="871575"/>
    <lineage>
        <taxon>Eukaryota</taxon>
        <taxon>Fungi</taxon>
        <taxon>Dikarya</taxon>
        <taxon>Ascomycota</taxon>
        <taxon>Saccharomycotina</taxon>
        <taxon>Pichiomycetes</taxon>
        <taxon>Pichiales</taxon>
        <taxon>Pichiaceae</taxon>
        <taxon>Ogataea</taxon>
    </lineage>
</organism>
<reference evidence="6 7" key="1">
    <citation type="journal article" date="2013" name="BMC Genomics">
        <title>Genome sequence and analysis of methylotrophic yeast Hansenula polymorpha DL1.</title>
        <authorList>
            <person name="Ravin N.V."/>
            <person name="Eldarov M.A."/>
            <person name="Kadnikov V.V."/>
            <person name="Beletsky A.V."/>
            <person name="Schneider J."/>
            <person name="Mardanova E.S."/>
            <person name="Smekalova E.M."/>
            <person name="Zvereva M.I."/>
            <person name="Dontsova O.A."/>
            <person name="Mardanov A.V."/>
            <person name="Skryabin K.G."/>
        </authorList>
    </citation>
    <scope>NUCLEOTIDE SEQUENCE [LARGE SCALE GENOMIC DNA]</scope>
    <source>
        <strain evidence="7">ATCC 26012 / BCRC 20466 / JCM 22074 / NRRL Y-7560 / DL-1</strain>
    </source>
</reference>
<proteinExistence type="inferred from homology"/>
<gene>
    <name evidence="6" type="ORF">HPODL_04985</name>
</gene>
<evidence type="ECO:0000256" key="1">
    <source>
        <dbReference type="ARBA" id="ARBA00010465"/>
    </source>
</evidence>
<dbReference type="GeneID" id="25774408"/>
<feature type="compositionally biased region" description="Basic and acidic residues" evidence="4">
    <location>
        <begin position="100"/>
        <end position="121"/>
    </location>
</feature>